<dbReference type="GO" id="GO:0005524">
    <property type="term" value="F:ATP binding"/>
    <property type="evidence" value="ECO:0007669"/>
    <property type="project" value="UniProtKB-KW"/>
</dbReference>
<keyword evidence="10" id="KW-0902">Two-component regulatory system</keyword>
<evidence type="ECO:0000256" key="2">
    <source>
        <dbReference type="ARBA" id="ARBA00022475"/>
    </source>
</evidence>
<evidence type="ECO:0000256" key="5">
    <source>
        <dbReference type="ARBA" id="ARBA00022692"/>
    </source>
</evidence>
<dbReference type="Pfam" id="PF02518">
    <property type="entry name" value="HATPase_c"/>
    <property type="match status" value="1"/>
</dbReference>
<keyword evidence="11 12" id="KW-0472">Membrane</keyword>
<evidence type="ECO:0000256" key="3">
    <source>
        <dbReference type="ARBA" id="ARBA00022553"/>
    </source>
</evidence>
<dbReference type="InterPro" id="IPR036890">
    <property type="entry name" value="HATPase_C_sf"/>
</dbReference>
<reference evidence="14" key="1">
    <citation type="submission" date="2021-06" db="EMBL/GenBank/DDBJ databases">
        <title>Description of novel taxa of the family Lachnospiraceae.</title>
        <authorList>
            <person name="Chaplin A.V."/>
            <person name="Sokolova S.R."/>
            <person name="Pikina A.P."/>
            <person name="Korzhanova M."/>
            <person name="Belova V."/>
            <person name="Korostin D."/>
            <person name="Efimov B.A."/>
        </authorList>
    </citation>
    <scope>NUCLEOTIDE SEQUENCE</scope>
    <source>
        <strain evidence="14">ASD5720</strain>
    </source>
</reference>
<organism evidence="14 15">
    <name type="scientific">Diplocloster agilis</name>
    <dbReference type="NCBI Taxonomy" id="2850323"/>
    <lineage>
        <taxon>Bacteria</taxon>
        <taxon>Bacillati</taxon>
        <taxon>Bacillota</taxon>
        <taxon>Clostridia</taxon>
        <taxon>Lachnospirales</taxon>
        <taxon>Lachnospiraceae</taxon>
        <taxon>Diplocloster</taxon>
    </lineage>
</organism>
<keyword evidence="6" id="KW-0547">Nucleotide-binding</keyword>
<dbReference type="InterPro" id="IPR010559">
    <property type="entry name" value="Sig_transdc_His_kin_internal"/>
</dbReference>
<dbReference type="Proteomes" id="UP000712157">
    <property type="component" value="Unassembled WGS sequence"/>
</dbReference>
<dbReference type="Gene3D" id="3.30.565.10">
    <property type="entry name" value="Histidine kinase-like ATPase, C-terminal domain"/>
    <property type="match status" value="1"/>
</dbReference>
<evidence type="ECO:0000256" key="9">
    <source>
        <dbReference type="ARBA" id="ARBA00022989"/>
    </source>
</evidence>
<dbReference type="InterPro" id="IPR050640">
    <property type="entry name" value="Bact_2-comp_sensor_kinase"/>
</dbReference>
<sequence length="600" mass="68215">MTLKRIKFKKIRYKMLFAVLILMILSLSFVAVIAQYQAQKKIREQSLRTNVSLMQVGVENMEASYEQLSDLYLSIYLNENFQYFLQQRSNDAFAGSRSYFDVLKSVFLSCISSRSDVYSMIYVDKKGYLTYTTRDEAGHYLSYEDALLPEEYADLIQNGSDWEKNQILIPTHKHMPLRNNAHPSEVYAIARNIINTQYHFEEEGTMFITVDLSRMEHLAEMMKPDPSARTVICDAKNRVIYDTANQLTGLQLPEDLKPPEGTENSTWDLDWDKERYVGLFARAEAMDCSIIMLIPESVYTADALSVSSGIMLGAVIIILVSVAITVYVSGTISRPIEQLATVMNTSGIKNLSNRVEISGQDETAQMGQAFNSLMDHLKDSIEKEYLMAIKQRDTIIKALQEQINPHFLYNVLQSISSMAALHGVSDVVTMANALGNILRYNIRGSDFRASLREEAAHVENYLAIQKIRFGSRLDYQIFIPEYLMNEQIPRVTLQPMVENAIVHGFADKTETGHIYVTAYMREGCLMIEVTDDGNGIEKESLIKLQEELSMPDITMITPAEHIGLSNLNARLKLLFKKARLEIDSDVHEGTVIRVIIRTEE</sequence>
<dbReference type="Gene3D" id="6.10.340.10">
    <property type="match status" value="1"/>
</dbReference>
<evidence type="ECO:0000256" key="10">
    <source>
        <dbReference type="ARBA" id="ARBA00023012"/>
    </source>
</evidence>
<dbReference type="InterPro" id="IPR003660">
    <property type="entry name" value="HAMP_dom"/>
</dbReference>
<dbReference type="Pfam" id="PF00672">
    <property type="entry name" value="HAMP"/>
    <property type="match status" value="1"/>
</dbReference>
<dbReference type="PANTHER" id="PTHR34220:SF11">
    <property type="entry name" value="SENSOR PROTEIN KINASE HPTS"/>
    <property type="match status" value="1"/>
</dbReference>
<feature type="domain" description="HAMP" evidence="13">
    <location>
        <begin position="330"/>
        <end position="382"/>
    </location>
</feature>
<dbReference type="AlphaFoldDB" id="A0A949NF92"/>
<evidence type="ECO:0000256" key="11">
    <source>
        <dbReference type="ARBA" id="ARBA00023136"/>
    </source>
</evidence>
<keyword evidence="5 12" id="KW-0812">Transmembrane</keyword>
<dbReference type="SUPFAM" id="SSF158472">
    <property type="entry name" value="HAMP domain-like"/>
    <property type="match status" value="1"/>
</dbReference>
<evidence type="ECO:0000256" key="12">
    <source>
        <dbReference type="SAM" id="Phobius"/>
    </source>
</evidence>
<dbReference type="GO" id="GO:0000155">
    <property type="term" value="F:phosphorelay sensor kinase activity"/>
    <property type="evidence" value="ECO:0007669"/>
    <property type="project" value="InterPro"/>
</dbReference>
<comment type="subcellular location">
    <subcellularLocation>
        <location evidence="1">Cell membrane</location>
        <topology evidence="1">Multi-pass membrane protein</topology>
    </subcellularLocation>
</comment>
<evidence type="ECO:0000259" key="13">
    <source>
        <dbReference type="PROSITE" id="PS50885"/>
    </source>
</evidence>
<keyword evidence="8" id="KW-0067">ATP-binding</keyword>
<gene>
    <name evidence="14" type="ORF">KTH89_16375</name>
</gene>
<evidence type="ECO:0000256" key="7">
    <source>
        <dbReference type="ARBA" id="ARBA00022777"/>
    </source>
</evidence>
<dbReference type="Pfam" id="PF06580">
    <property type="entry name" value="His_kinase"/>
    <property type="match status" value="1"/>
</dbReference>
<evidence type="ECO:0000313" key="14">
    <source>
        <dbReference type="EMBL" id="MBU9738121.1"/>
    </source>
</evidence>
<evidence type="ECO:0000256" key="8">
    <source>
        <dbReference type="ARBA" id="ARBA00022840"/>
    </source>
</evidence>
<evidence type="ECO:0000256" key="1">
    <source>
        <dbReference type="ARBA" id="ARBA00004651"/>
    </source>
</evidence>
<name>A0A949NF92_9FIRM</name>
<dbReference type="EMBL" id="JAHQCW010000029">
    <property type="protein sequence ID" value="MBU9738121.1"/>
    <property type="molecule type" value="Genomic_DNA"/>
</dbReference>
<evidence type="ECO:0000256" key="6">
    <source>
        <dbReference type="ARBA" id="ARBA00022741"/>
    </source>
</evidence>
<accession>A0A949NF92</accession>
<feature type="transmembrane region" description="Helical" evidence="12">
    <location>
        <begin position="309"/>
        <end position="328"/>
    </location>
</feature>
<evidence type="ECO:0000256" key="4">
    <source>
        <dbReference type="ARBA" id="ARBA00022679"/>
    </source>
</evidence>
<dbReference type="CDD" id="cd06225">
    <property type="entry name" value="HAMP"/>
    <property type="match status" value="1"/>
</dbReference>
<dbReference type="SUPFAM" id="SSF55874">
    <property type="entry name" value="ATPase domain of HSP90 chaperone/DNA topoisomerase II/histidine kinase"/>
    <property type="match status" value="1"/>
</dbReference>
<protein>
    <submittedName>
        <fullName evidence="14">Sensor histidine kinase</fullName>
    </submittedName>
</protein>
<comment type="caution">
    <text evidence="14">The sequence shown here is derived from an EMBL/GenBank/DDBJ whole genome shotgun (WGS) entry which is preliminary data.</text>
</comment>
<proteinExistence type="predicted"/>
<keyword evidence="3" id="KW-0597">Phosphoprotein</keyword>
<dbReference type="RefSeq" id="WP_238722408.1">
    <property type="nucleotide sequence ID" value="NZ_JAHQCW010000029.1"/>
</dbReference>
<keyword evidence="2" id="KW-1003">Cell membrane</keyword>
<dbReference type="PROSITE" id="PS50885">
    <property type="entry name" value="HAMP"/>
    <property type="match status" value="1"/>
</dbReference>
<keyword evidence="7 14" id="KW-0418">Kinase</keyword>
<dbReference type="SMART" id="SM00304">
    <property type="entry name" value="HAMP"/>
    <property type="match status" value="1"/>
</dbReference>
<dbReference type="GO" id="GO:0005886">
    <property type="term" value="C:plasma membrane"/>
    <property type="evidence" value="ECO:0007669"/>
    <property type="project" value="UniProtKB-SubCell"/>
</dbReference>
<evidence type="ECO:0000313" key="15">
    <source>
        <dbReference type="Proteomes" id="UP000712157"/>
    </source>
</evidence>
<keyword evidence="9 12" id="KW-1133">Transmembrane helix</keyword>
<keyword evidence="4" id="KW-0808">Transferase</keyword>
<keyword evidence="15" id="KW-1185">Reference proteome</keyword>
<dbReference type="InterPro" id="IPR003594">
    <property type="entry name" value="HATPase_dom"/>
</dbReference>
<dbReference type="PANTHER" id="PTHR34220">
    <property type="entry name" value="SENSOR HISTIDINE KINASE YPDA"/>
    <property type="match status" value="1"/>
</dbReference>